<comment type="caution">
    <text evidence="2">The sequence shown here is derived from an EMBL/GenBank/DDBJ whole genome shotgun (WGS) entry which is preliminary data.</text>
</comment>
<name>A0ABT3ARW7_9RHOB</name>
<gene>
    <name evidence="2" type="ORF">OE747_24230</name>
</gene>
<evidence type="ECO:0000313" key="2">
    <source>
        <dbReference type="EMBL" id="MCV2891426.1"/>
    </source>
</evidence>
<dbReference type="EMBL" id="JAOWLB010000045">
    <property type="protein sequence ID" value="MCV2891426.1"/>
    <property type="molecule type" value="Genomic_DNA"/>
</dbReference>
<dbReference type="RefSeq" id="WP_263831014.1">
    <property type="nucleotide sequence ID" value="NZ_JAOWLB010000045.1"/>
</dbReference>
<dbReference type="InterPro" id="IPR003018">
    <property type="entry name" value="GAF"/>
</dbReference>
<dbReference type="Pfam" id="PF13185">
    <property type="entry name" value="GAF_2"/>
    <property type="match status" value="1"/>
</dbReference>
<sequence length="150" mass="16811">MNDDRWTFGLYVPEGDKLVMRVTRRWSRESEEASHREWKPGEGHVGQAFKTKRELVCRDSTDPNVRGFLIATGQNERSYDSELYMSFASVPIMIGTRPKPLGVLVATSDRRGRFAPSNNDDENGVLPDTVEPLRVAANVIATILCLTEAA</sequence>
<reference evidence="2 3" key="1">
    <citation type="submission" date="2022-10" db="EMBL/GenBank/DDBJ databases">
        <title>Ruegeria sp. nov., isolated from ocean surface sediments.</title>
        <authorList>
            <person name="He W."/>
            <person name="Xue H.-P."/>
            <person name="Zhang D.-F."/>
        </authorList>
    </citation>
    <scope>NUCLEOTIDE SEQUENCE [LARGE SCALE GENOMIC DNA]</scope>
    <source>
        <strain evidence="2 3">XHP0148</strain>
    </source>
</reference>
<proteinExistence type="predicted"/>
<feature type="domain" description="GAF" evidence="1">
    <location>
        <begin position="12"/>
        <end position="115"/>
    </location>
</feature>
<evidence type="ECO:0000313" key="3">
    <source>
        <dbReference type="Proteomes" id="UP001320899"/>
    </source>
</evidence>
<dbReference type="Gene3D" id="3.30.450.40">
    <property type="match status" value="1"/>
</dbReference>
<dbReference type="SUPFAM" id="SSF55781">
    <property type="entry name" value="GAF domain-like"/>
    <property type="match status" value="1"/>
</dbReference>
<organism evidence="2 3">
    <name type="scientific">Ruegeria aquimaris</name>
    <dbReference type="NCBI Taxonomy" id="2984333"/>
    <lineage>
        <taxon>Bacteria</taxon>
        <taxon>Pseudomonadati</taxon>
        <taxon>Pseudomonadota</taxon>
        <taxon>Alphaproteobacteria</taxon>
        <taxon>Rhodobacterales</taxon>
        <taxon>Roseobacteraceae</taxon>
        <taxon>Ruegeria</taxon>
    </lineage>
</organism>
<dbReference type="Proteomes" id="UP001320899">
    <property type="component" value="Unassembled WGS sequence"/>
</dbReference>
<keyword evidence="3" id="KW-1185">Reference proteome</keyword>
<evidence type="ECO:0000259" key="1">
    <source>
        <dbReference type="Pfam" id="PF13185"/>
    </source>
</evidence>
<dbReference type="InterPro" id="IPR029016">
    <property type="entry name" value="GAF-like_dom_sf"/>
</dbReference>
<protein>
    <submittedName>
        <fullName evidence="2">GAF domain-containing protein</fullName>
    </submittedName>
</protein>
<accession>A0ABT3ARW7</accession>